<comment type="caution">
    <text evidence="1">The sequence shown here is derived from an EMBL/GenBank/DDBJ whole genome shotgun (WGS) entry which is preliminary data.</text>
</comment>
<proteinExistence type="predicted"/>
<protein>
    <submittedName>
        <fullName evidence="1">Uncharacterized protein</fullName>
    </submittedName>
</protein>
<evidence type="ECO:0000313" key="1">
    <source>
        <dbReference type="EMBL" id="MPN50828.1"/>
    </source>
</evidence>
<organism evidence="1">
    <name type="scientific">bioreactor metagenome</name>
    <dbReference type="NCBI Taxonomy" id="1076179"/>
    <lineage>
        <taxon>unclassified sequences</taxon>
        <taxon>metagenomes</taxon>
        <taxon>ecological metagenomes</taxon>
    </lineage>
</organism>
<sequence>MDVFTVIQEVNAMTFKILILFVQNRMLLEY</sequence>
<dbReference type="EMBL" id="VSSQ01115349">
    <property type="protein sequence ID" value="MPN50828.1"/>
    <property type="molecule type" value="Genomic_DNA"/>
</dbReference>
<accession>A0A645IHQ2</accession>
<gene>
    <name evidence="1" type="ORF">SDC9_198467</name>
</gene>
<dbReference type="AlphaFoldDB" id="A0A645IHQ2"/>
<name>A0A645IHQ2_9ZZZZ</name>
<reference evidence="1" key="1">
    <citation type="submission" date="2019-08" db="EMBL/GenBank/DDBJ databases">
        <authorList>
            <person name="Kucharzyk K."/>
            <person name="Murdoch R.W."/>
            <person name="Higgins S."/>
            <person name="Loffler F."/>
        </authorList>
    </citation>
    <scope>NUCLEOTIDE SEQUENCE</scope>
</reference>